<evidence type="ECO:0000256" key="2">
    <source>
        <dbReference type="ARBA" id="ARBA00005211"/>
    </source>
</evidence>
<reference evidence="11 12" key="1">
    <citation type="submission" date="2018-01" db="EMBL/GenBank/DDBJ databases">
        <title>The draft genome of Hanstruepera neustonica JCM19743.</title>
        <authorList>
            <person name="He R.-H."/>
            <person name="Du Z.-J."/>
        </authorList>
    </citation>
    <scope>NUCLEOTIDE SEQUENCE [LARGE SCALE GENOMIC DNA]</scope>
    <source>
        <strain evidence="11 12">JCM19743</strain>
    </source>
</reference>
<proteinExistence type="inferred from homology"/>
<dbReference type="InterPro" id="IPR020615">
    <property type="entry name" value="Thiolase_acyl_enz_int_AS"/>
</dbReference>
<dbReference type="InterPro" id="IPR020616">
    <property type="entry name" value="Thiolase_N"/>
</dbReference>
<evidence type="ECO:0000313" key="12">
    <source>
        <dbReference type="Proteomes" id="UP000236641"/>
    </source>
</evidence>
<comment type="similarity">
    <text evidence="3 8">Belongs to the thiolase-like superfamily. Thiolase family.</text>
</comment>
<evidence type="ECO:0000259" key="10">
    <source>
        <dbReference type="Pfam" id="PF02803"/>
    </source>
</evidence>
<dbReference type="GO" id="GO:0010124">
    <property type="term" value="P:phenylacetate catabolic process"/>
    <property type="evidence" value="ECO:0007669"/>
    <property type="project" value="TreeGrafter"/>
</dbReference>
<dbReference type="NCBIfam" id="TIGR01930">
    <property type="entry name" value="AcCoA-C-Actrans"/>
    <property type="match status" value="1"/>
</dbReference>
<dbReference type="FunFam" id="3.40.47.10:FF:000010">
    <property type="entry name" value="Acetyl-CoA acetyltransferase (Thiolase)"/>
    <property type="match status" value="1"/>
</dbReference>
<organism evidence="11 12">
    <name type="scientific">Hanstruepera neustonica</name>
    <dbReference type="NCBI Taxonomy" id="1445657"/>
    <lineage>
        <taxon>Bacteria</taxon>
        <taxon>Pseudomonadati</taxon>
        <taxon>Bacteroidota</taxon>
        <taxon>Flavobacteriia</taxon>
        <taxon>Flavobacteriales</taxon>
        <taxon>Flavobacteriaceae</taxon>
        <taxon>Hanstruepera</taxon>
    </lineage>
</organism>
<accession>A0A2K1E0M4</accession>
<keyword evidence="12" id="KW-1185">Reference proteome</keyword>
<feature type="active site" description="Acyl-thioester intermediate" evidence="7">
    <location>
        <position position="90"/>
    </location>
</feature>
<sequence>MKEAYIIDGIRTPIGNYKGTLSVVRTDDLGALVIKEIVKRNPNIPKEAYDDVILGCANQAGEDNRNVARMCSLLAGLPYTVPGETVNRLCSSGLSAIIHANRAIKAGDGDLFISGGVENMTRGPYVIAKASSAFGTDAKMYDSSFGWRFINPMMEKMYGTDGMGNTAENLVEIHNISREDQDAFAYWSQMKATKAQENGRLAKEIVPVTIPQRKKDPIVFSKDEFVKPTTTKDILAKLRPAFKSEGGSVTAGNSSGLNDGAVATIIASDEAVKKYNLKPLARIVSSAVVGVEPRIMGIGPVEASNKALAKAGLTMDDIDIIELNEAFAAQALACTRAWGLADDDPRLNPNGGSIAIGHPLGVTGARIAYSAALELQEQNKRYALVTMCVGVGQGYAAIIENVNIK</sequence>
<evidence type="ECO:0000256" key="4">
    <source>
        <dbReference type="ARBA" id="ARBA00022679"/>
    </source>
</evidence>
<dbReference type="GO" id="GO:0019619">
    <property type="term" value="P:3,4-dihydroxybenzoate catabolic process"/>
    <property type="evidence" value="ECO:0007669"/>
    <property type="project" value="InterPro"/>
</dbReference>
<dbReference type="Pfam" id="PF02803">
    <property type="entry name" value="Thiolase_C"/>
    <property type="match status" value="1"/>
</dbReference>
<dbReference type="Pfam" id="PF00108">
    <property type="entry name" value="Thiolase_N"/>
    <property type="match status" value="1"/>
</dbReference>
<comment type="caution">
    <text evidence="11">The sequence shown here is derived from an EMBL/GenBank/DDBJ whole genome shotgun (WGS) entry which is preliminary data.</text>
</comment>
<dbReference type="InterPro" id="IPR012793">
    <property type="entry name" value="PcaF"/>
</dbReference>
<dbReference type="OrthoDB" id="9764892at2"/>
<dbReference type="Proteomes" id="UP000236641">
    <property type="component" value="Unassembled WGS sequence"/>
</dbReference>
<dbReference type="NCBIfam" id="TIGR02430">
    <property type="entry name" value="pcaF"/>
    <property type="match status" value="1"/>
</dbReference>
<dbReference type="PANTHER" id="PTHR43853">
    <property type="entry name" value="3-KETOACYL-COA THIOLASE, PEROXISOMAL"/>
    <property type="match status" value="1"/>
</dbReference>
<evidence type="ECO:0000256" key="7">
    <source>
        <dbReference type="PIRSR" id="PIRSR000429-1"/>
    </source>
</evidence>
<comment type="pathway">
    <text evidence="2">Aromatic compound metabolism.</text>
</comment>
<dbReference type="SUPFAM" id="SSF53901">
    <property type="entry name" value="Thiolase-like"/>
    <property type="match status" value="2"/>
</dbReference>
<dbReference type="RefSeq" id="WP_103051529.1">
    <property type="nucleotide sequence ID" value="NZ_POWF01000002.1"/>
</dbReference>
<evidence type="ECO:0000256" key="3">
    <source>
        <dbReference type="ARBA" id="ARBA00010982"/>
    </source>
</evidence>
<dbReference type="InterPro" id="IPR002155">
    <property type="entry name" value="Thiolase"/>
</dbReference>
<dbReference type="GO" id="GO:0033812">
    <property type="term" value="F:3-oxoadipyl-CoA thiolase activity"/>
    <property type="evidence" value="ECO:0007669"/>
    <property type="project" value="UniProtKB-EC"/>
</dbReference>
<dbReference type="GO" id="GO:0006635">
    <property type="term" value="P:fatty acid beta-oxidation"/>
    <property type="evidence" value="ECO:0007669"/>
    <property type="project" value="TreeGrafter"/>
</dbReference>
<dbReference type="InterPro" id="IPR016039">
    <property type="entry name" value="Thiolase-like"/>
</dbReference>
<dbReference type="AlphaFoldDB" id="A0A2K1E0M4"/>
<feature type="active site" description="Proton acceptor" evidence="7">
    <location>
        <position position="388"/>
    </location>
</feature>
<dbReference type="GO" id="GO:0005737">
    <property type="term" value="C:cytoplasm"/>
    <property type="evidence" value="ECO:0007669"/>
    <property type="project" value="UniProtKB-ARBA"/>
</dbReference>
<evidence type="ECO:0000256" key="1">
    <source>
        <dbReference type="ARBA" id="ARBA00005189"/>
    </source>
</evidence>
<dbReference type="PROSITE" id="PS00099">
    <property type="entry name" value="THIOLASE_3"/>
    <property type="match status" value="1"/>
</dbReference>
<gene>
    <name evidence="11" type="primary">pcaF</name>
    <name evidence="11" type="ORF">C1T31_05740</name>
</gene>
<dbReference type="CDD" id="cd00751">
    <property type="entry name" value="thiolase"/>
    <property type="match status" value="1"/>
</dbReference>
<evidence type="ECO:0000313" key="11">
    <source>
        <dbReference type="EMBL" id="PNQ73833.1"/>
    </source>
</evidence>
<keyword evidence="5 8" id="KW-0012">Acyltransferase</keyword>
<dbReference type="InterPro" id="IPR050215">
    <property type="entry name" value="Thiolase-like_sf_Thiolase"/>
</dbReference>
<dbReference type="PROSITE" id="PS00737">
    <property type="entry name" value="THIOLASE_2"/>
    <property type="match status" value="1"/>
</dbReference>
<dbReference type="InterPro" id="IPR020610">
    <property type="entry name" value="Thiolase_AS"/>
</dbReference>
<dbReference type="PANTHER" id="PTHR43853:SF2">
    <property type="entry name" value="3-OXOADIPYL-COA_3-OXO-5,6-DEHYDROSUBERYL-COA THIOLASE"/>
    <property type="match status" value="1"/>
</dbReference>
<evidence type="ECO:0000256" key="8">
    <source>
        <dbReference type="RuleBase" id="RU003557"/>
    </source>
</evidence>
<feature type="domain" description="Thiolase N-terminal" evidence="9">
    <location>
        <begin position="5"/>
        <end position="269"/>
    </location>
</feature>
<keyword evidence="4 8" id="KW-0808">Transferase</keyword>
<feature type="active site" description="Proton acceptor" evidence="7">
    <location>
        <position position="358"/>
    </location>
</feature>
<comment type="catalytic activity">
    <reaction evidence="6">
        <text>succinyl-CoA + acetyl-CoA = 3-oxoadipyl-CoA + CoA</text>
        <dbReference type="Rhea" id="RHEA:19481"/>
        <dbReference type="ChEBI" id="CHEBI:57287"/>
        <dbReference type="ChEBI" id="CHEBI:57288"/>
        <dbReference type="ChEBI" id="CHEBI:57292"/>
        <dbReference type="ChEBI" id="CHEBI:57348"/>
        <dbReference type="EC" id="2.3.1.174"/>
    </reaction>
</comment>
<dbReference type="InterPro" id="IPR020617">
    <property type="entry name" value="Thiolase_C"/>
</dbReference>
<dbReference type="PROSITE" id="PS00098">
    <property type="entry name" value="THIOLASE_1"/>
    <property type="match status" value="1"/>
</dbReference>
<comment type="pathway">
    <text evidence="1">Lipid metabolism.</text>
</comment>
<dbReference type="PIRSF" id="PIRSF000429">
    <property type="entry name" value="Ac-CoA_Ac_transf"/>
    <property type="match status" value="1"/>
</dbReference>
<evidence type="ECO:0000259" key="9">
    <source>
        <dbReference type="Pfam" id="PF00108"/>
    </source>
</evidence>
<dbReference type="EMBL" id="POWF01000002">
    <property type="protein sequence ID" value="PNQ73833.1"/>
    <property type="molecule type" value="Genomic_DNA"/>
</dbReference>
<dbReference type="Gene3D" id="3.40.47.10">
    <property type="match status" value="1"/>
</dbReference>
<evidence type="ECO:0000256" key="5">
    <source>
        <dbReference type="ARBA" id="ARBA00023315"/>
    </source>
</evidence>
<name>A0A2K1E0M4_9FLAO</name>
<feature type="domain" description="Thiolase C-terminal" evidence="10">
    <location>
        <begin position="277"/>
        <end position="400"/>
    </location>
</feature>
<evidence type="ECO:0000256" key="6">
    <source>
        <dbReference type="ARBA" id="ARBA00048527"/>
    </source>
</evidence>
<dbReference type="InterPro" id="IPR020613">
    <property type="entry name" value="Thiolase_CS"/>
</dbReference>
<protein>
    <submittedName>
        <fullName evidence="11">3-oxoadipyl-CoA thiolase</fullName>
    </submittedName>
</protein>
<dbReference type="NCBIfam" id="NF006551">
    <property type="entry name" value="PRK09050.1"/>
    <property type="match status" value="1"/>
</dbReference>